<protein>
    <submittedName>
        <fullName evidence="2">Uncharacterized protein</fullName>
    </submittedName>
</protein>
<comment type="caution">
    <text evidence="2">The sequence shown here is derived from an EMBL/GenBank/DDBJ whole genome shotgun (WGS) entry which is preliminary data.</text>
</comment>
<evidence type="ECO:0000313" key="2">
    <source>
        <dbReference type="EMBL" id="KAL1248021.1"/>
    </source>
</evidence>
<sequence>MLPTLSSLLSKNLSPCGEAAAYIASSPAHSGGIWQNSARCIAIGLCRATAELLVRSVITTLPIVVHLHCVITKVLQSLRKRSFFPKRHRRSTPSRISRNRSLRE</sequence>
<proteinExistence type="predicted"/>
<keyword evidence="3" id="KW-1185">Reference proteome</keyword>
<organism evidence="2 3">
    <name type="scientific">Cirrhinus molitorella</name>
    <name type="common">mud carp</name>
    <dbReference type="NCBI Taxonomy" id="172907"/>
    <lineage>
        <taxon>Eukaryota</taxon>
        <taxon>Metazoa</taxon>
        <taxon>Chordata</taxon>
        <taxon>Craniata</taxon>
        <taxon>Vertebrata</taxon>
        <taxon>Euteleostomi</taxon>
        <taxon>Actinopterygii</taxon>
        <taxon>Neopterygii</taxon>
        <taxon>Teleostei</taxon>
        <taxon>Ostariophysi</taxon>
        <taxon>Cypriniformes</taxon>
        <taxon>Cyprinidae</taxon>
        <taxon>Labeoninae</taxon>
        <taxon>Labeonini</taxon>
        <taxon>Cirrhinus</taxon>
    </lineage>
</organism>
<dbReference type="EMBL" id="JAYMGO010000025">
    <property type="protein sequence ID" value="KAL1248021.1"/>
    <property type="molecule type" value="Genomic_DNA"/>
</dbReference>
<evidence type="ECO:0000256" key="1">
    <source>
        <dbReference type="SAM" id="MobiDB-lite"/>
    </source>
</evidence>
<reference evidence="2 3" key="1">
    <citation type="submission" date="2023-09" db="EMBL/GenBank/DDBJ databases">
        <authorList>
            <person name="Wang M."/>
        </authorList>
    </citation>
    <scope>NUCLEOTIDE SEQUENCE [LARGE SCALE GENOMIC DNA]</scope>
    <source>
        <strain evidence="2">GT-2023</strain>
        <tissue evidence="2">Liver</tissue>
    </source>
</reference>
<name>A0ABR3L7P9_9TELE</name>
<gene>
    <name evidence="2" type="ORF">QQF64_023397</name>
</gene>
<dbReference type="Proteomes" id="UP001558613">
    <property type="component" value="Unassembled WGS sequence"/>
</dbReference>
<evidence type="ECO:0000313" key="3">
    <source>
        <dbReference type="Proteomes" id="UP001558613"/>
    </source>
</evidence>
<accession>A0ABR3L7P9</accession>
<feature type="region of interest" description="Disordered" evidence="1">
    <location>
        <begin position="85"/>
        <end position="104"/>
    </location>
</feature>